<dbReference type="AlphaFoldDB" id="A0A397RW26"/>
<dbReference type="InParanoid" id="A0A397RW26"/>
<keyword evidence="1" id="KW-1133">Transmembrane helix</keyword>
<comment type="caution">
    <text evidence="2">The sequence shown here is derived from an EMBL/GenBank/DDBJ whole genome shotgun (WGS) entry which is preliminary data.</text>
</comment>
<keyword evidence="1" id="KW-0472">Membrane</keyword>
<evidence type="ECO:0000313" key="2">
    <source>
        <dbReference type="EMBL" id="RIA78540.1"/>
    </source>
</evidence>
<sequence>MQWFEPLIALGAVLIVVGPIISYFVKKKKGTLKCDCGHYRQDCIGDCKSCQDKAKGFLEECRRDLNNELKK</sequence>
<protein>
    <submittedName>
        <fullName evidence="2">Uncharacterized protein</fullName>
    </submittedName>
</protein>
<evidence type="ECO:0000256" key="1">
    <source>
        <dbReference type="SAM" id="Phobius"/>
    </source>
</evidence>
<keyword evidence="3" id="KW-1185">Reference proteome</keyword>
<accession>A0A397RW26</accession>
<organism evidence="2 3">
    <name type="scientific">Anaeroplasma bactoclasticum</name>
    <dbReference type="NCBI Taxonomy" id="2088"/>
    <lineage>
        <taxon>Bacteria</taxon>
        <taxon>Bacillati</taxon>
        <taxon>Mycoplasmatota</taxon>
        <taxon>Mollicutes</taxon>
        <taxon>Anaeroplasmatales</taxon>
        <taxon>Anaeroplasmataceae</taxon>
        <taxon>Anaeroplasma</taxon>
    </lineage>
</organism>
<dbReference type="Proteomes" id="UP000266506">
    <property type="component" value="Unassembled WGS sequence"/>
</dbReference>
<name>A0A397RW26_9MOLU</name>
<gene>
    <name evidence="2" type="ORF">EI71_00101</name>
</gene>
<feature type="transmembrane region" description="Helical" evidence="1">
    <location>
        <begin position="6"/>
        <end position="25"/>
    </location>
</feature>
<dbReference type="RefSeq" id="WP_119015284.1">
    <property type="nucleotide sequence ID" value="NZ_QXEV01000001.1"/>
</dbReference>
<dbReference type="EMBL" id="QXEV01000001">
    <property type="protein sequence ID" value="RIA78540.1"/>
    <property type="molecule type" value="Genomic_DNA"/>
</dbReference>
<evidence type="ECO:0000313" key="3">
    <source>
        <dbReference type="Proteomes" id="UP000266506"/>
    </source>
</evidence>
<proteinExistence type="predicted"/>
<reference evidence="2 3" key="1">
    <citation type="submission" date="2018-08" db="EMBL/GenBank/DDBJ databases">
        <title>Genomic Encyclopedia of Archaeal and Bacterial Type Strains, Phase II (KMG-II): from individual species to whole genera.</title>
        <authorList>
            <person name="Goeker M."/>
        </authorList>
    </citation>
    <scope>NUCLEOTIDE SEQUENCE [LARGE SCALE GENOMIC DNA]</scope>
    <source>
        <strain evidence="2 3">ATCC 27112</strain>
    </source>
</reference>
<keyword evidence="1" id="KW-0812">Transmembrane</keyword>